<keyword evidence="12 17" id="KW-0675">Receptor</keyword>
<keyword evidence="9" id="KW-0406">Ion transport</keyword>
<keyword evidence="11 14" id="KW-0472">Membrane</keyword>
<gene>
    <name evidence="17" type="ORF">QE399_003553</name>
</gene>
<dbReference type="InterPro" id="IPR000531">
    <property type="entry name" value="Beta-barrel_TonB"/>
</dbReference>
<comment type="caution">
    <text evidence="17">The sequence shown here is derived from an EMBL/GenBank/DDBJ whole genome shotgun (WGS) entry which is preliminary data.</text>
</comment>
<keyword evidence="18" id="KW-1185">Reference proteome</keyword>
<dbReference type="InterPro" id="IPR039426">
    <property type="entry name" value="TonB-dep_rcpt-like"/>
</dbReference>
<dbReference type="InterPro" id="IPR011662">
    <property type="entry name" value="Secretin/TonB_short_N"/>
</dbReference>
<evidence type="ECO:0000256" key="2">
    <source>
        <dbReference type="ARBA" id="ARBA00009810"/>
    </source>
</evidence>
<dbReference type="EMBL" id="JAVIZX010000001">
    <property type="protein sequence ID" value="MDR6215864.1"/>
    <property type="molecule type" value="Genomic_DNA"/>
</dbReference>
<dbReference type="Gene3D" id="2.170.130.10">
    <property type="entry name" value="TonB-dependent receptor, plug domain"/>
    <property type="match status" value="1"/>
</dbReference>
<evidence type="ECO:0000256" key="3">
    <source>
        <dbReference type="ARBA" id="ARBA00022448"/>
    </source>
</evidence>
<reference evidence="17 18" key="1">
    <citation type="submission" date="2023-08" db="EMBL/GenBank/DDBJ databases">
        <title>Functional and genomic diversity of the sorghum phyllosphere microbiome.</title>
        <authorList>
            <person name="Shade A."/>
        </authorList>
    </citation>
    <scope>NUCLEOTIDE SEQUENCE [LARGE SCALE GENOMIC DNA]</scope>
    <source>
        <strain evidence="17 18">SORGH_AS_0335</strain>
    </source>
</reference>
<keyword evidence="13 14" id="KW-0998">Cell outer membrane</keyword>
<name>A0ABU1IF57_9BURK</name>
<evidence type="ECO:0000256" key="12">
    <source>
        <dbReference type="ARBA" id="ARBA00023170"/>
    </source>
</evidence>
<dbReference type="SUPFAM" id="SSF56935">
    <property type="entry name" value="Porins"/>
    <property type="match status" value="1"/>
</dbReference>
<dbReference type="Pfam" id="PF07660">
    <property type="entry name" value="STN"/>
    <property type="match status" value="1"/>
</dbReference>
<keyword evidence="4 14" id="KW-1134">Transmembrane beta strand</keyword>
<dbReference type="PANTHER" id="PTHR32552">
    <property type="entry name" value="FERRICHROME IRON RECEPTOR-RELATED"/>
    <property type="match status" value="1"/>
</dbReference>
<feature type="domain" description="Secretin/TonB short N-terminal" evidence="16">
    <location>
        <begin position="76"/>
        <end position="126"/>
    </location>
</feature>
<keyword evidence="7" id="KW-0732">Signal</keyword>
<evidence type="ECO:0000256" key="1">
    <source>
        <dbReference type="ARBA" id="ARBA00004571"/>
    </source>
</evidence>
<comment type="subcellular location">
    <subcellularLocation>
        <location evidence="1 14">Cell outer membrane</location>
        <topology evidence="1 14">Multi-pass membrane protein</topology>
    </subcellularLocation>
</comment>
<protein>
    <submittedName>
        <fullName evidence="17">Iron complex outermembrane receptor protein</fullName>
    </submittedName>
</protein>
<dbReference type="InterPro" id="IPR037066">
    <property type="entry name" value="Plug_dom_sf"/>
</dbReference>
<keyword evidence="10 15" id="KW-0798">TonB box</keyword>
<dbReference type="PROSITE" id="PS52016">
    <property type="entry name" value="TONB_DEPENDENT_REC_3"/>
    <property type="match status" value="1"/>
</dbReference>
<evidence type="ECO:0000256" key="9">
    <source>
        <dbReference type="ARBA" id="ARBA00023065"/>
    </source>
</evidence>
<dbReference type="NCBIfam" id="TIGR01783">
    <property type="entry name" value="TonB-siderophor"/>
    <property type="match status" value="1"/>
</dbReference>
<evidence type="ECO:0000256" key="6">
    <source>
        <dbReference type="ARBA" id="ARBA00022692"/>
    </source>
</evidence>
<accession>A0ABU1IF57</accession>
<keyword evidence="8" id="KW-0408">Iron</keyword>
<dbReference type="InterPro" id="IPR036942">
    <property type="entry name" value="Beta-barrel_TonB_sf"/>
</dbReference>
<dbReference type="InterPro" id="IPR010105">
    <property type="entry name" value="TonB_sidphr_rcpt"/>
</dbReference>
<evidence type="ECO:0000256" key="10">
    <source>
        <dbReference type="ARBA" id="ARBA00023077"/>
    </source>
</evidence>
<evidence type="ECO:0000256" key="4">
    <source>
        <dbReference type="ARBA" id="ARBA00022452"/>
    </source>
</evidence>
<comment type="similarity">
    <text evidence="2 14 15">Belongs to the TonB-dependent receptor family.</text>
</comment>
<evidence type="ECO:0000259" key="16">
    <source>
        <dbReference type="SMART" id="SM00965"/>
    </source>
</evidence>
<proteinExistence type="inferred from homology"/>
<organism evidence="17 18">
    <name type="scientific">Paracidovorax wautersii</name>
    <dbReference type="NCBI Taxonomy" id="1177982"/>
    <lineage>
        <taxon>Bacteria</taxon>
        <taxon>Pseudomonadati</taxon>
        <taxon>Pseudomonadota</taxon>
        <taxon>Betaproteobacteria</taxon>
        <taxon>Burkholderiales</taxon>
        <taxon>Comamonadaceae</taxon>
        <taxon>Paracidovorax</taxon>
    </lineage>
</organism>
<evidence type="ECO:0000256" key="7">
    <source>
        <dbReference type="ARBA" id="ARBA00022729"/>
    </source>
</evidence>
<keyword evidence="6 14" id="KW-0812">Transmembrane</keyword>
<evidence type="ECO:0000256" key="13">
    <source>
        <dbReference type="ARBA" id="ARBA00023237"/>
    </source>
</evidence>
<dbReference type="Gene3D" id="3.55.50.30">
    <property type="match status" value="1"/>
</dbReference>
<evidence type="ECO:0000256" key="8">
    <source>
        <dbReference type="ARBA" id="ARBA00023004"/>
    </source>
</evidence>
<dbReference type="Pfam" id="PF07715">
    <property type="entry name" value="Plug"/>
    <property type="match status" value="1"/>
</dbReference>
<dbReference type="CDD" id="cd01347">
    <property type="entry name" value="ligand_gated_channel"/>
    <property type="match status" value="1"/>
</dbReference>
<evidence type="ECO:0000256" key="5">
    <source>
        <dbReference type="ARBA" id="ARBA00022496"/>
    </source>
</evidence>
<dbReference type="Pfam" id="PF00593">
    <property type="entry name" value="TonB_dep_Rec_b-barrel"/>
    <property type="match status" value="1"/>
</dbReference>
<dbReference type="PANTHER" id="PTHR32552:SF68">
    <property type="entry name" value="FERRICHROME OUTER MEMBRANE TRANSPORTER_PHAGE RECEPTOR"/>
    <property type="match status" value="1"/>
</dbReference>
<evidence type="ECO:0000256" key="11">
    <source>
        <dbReference type="ARBA" id="ARBA00023136"/>
    </source>
</evidence>
<evidence type="ECO:0000313" key="18">
    <source>
        <dbReference type="Proteomes" id="UP001267710"/>
    </source>
</evidence>
<evidence type="ECO:0000256" key="15">
    <source>
        <dbReference type="RuleBase" id="RU003357"/>
    </source>
</evidence>
<evidence type="ECO:0000313" key="17">
    <source>
        <dbReference type="EMBL" id="MDR6215864.1"/>
    </source>
</evidence>
<dbReference type="Gene3D" id="2.40.170.20">
    <property type="entry name" value="TonB-dependent receptor, beta-barrel domain"/>
    <property type="match status" value="1"/>
</dbReference>
<keyword evidence="3 14" id="KW-0813">Transport</keyword>
<dbReference type="SMART" id="SM00965">
    <property type="entry name" value="STN"/>
    <property type="match status" value="1"/>
</dbReference>
<dbReference type="Proteomes" id="UP001267710">
    <property type="component" value="Unassembled WGS sequence"/>
</dbReference>
<sequence>MRADAHPHRPPFLTLHGPSRSPIALACLLGLGSAAAVGLWPGSMAAAHAQSPSVAIDLPAQPLESALHALSRQTGAAIAVDAGLAAGRQAPALQGRYTPREALDRVLTGSGLLAVEQGGAFVLRSAPAAGGTAATLREVTVTAGAERETATGPVRGYVARRSATASKTDTPIAEIPQSISVVTSDELRSRQAETLGQALAYTPGVTSESTSFSRTADRFRIRGMDVEAATGGSLRDGLRLQSNSYDGVQEPYGLERVEVVRGAASVLYGQLSPGGLVNAVSKRPTFTPLREVGLQLGNHSRKQVTADFGGALADDVAYRLTFLGRDSDTAQRFIQDDKIYFAPSLTWQPSAATSLSLLSFYQKTNTRFSAPLPYQLVDGHATGPYRISRGAFIGEPGYDEMKGEMFALGYELDHTFSDSLKLSHRARYFKSEVDWNYLQVQTSAAAIRTAATTGILARQYSDRRERPEGLATDTRLEWTAHHGDVEHRVLVGLDAYKTEWDSTNFRANAPSLNLATYDYGQPVNVVRTTALDRGSLIETTQAGLYMQDQINIGEHWTALLGVRHDWADQKQTQHRNQARATQDNQATTWRAGLVYKFDNGVAPYLSYSESFYPVQAADAAGQQFKPTAGRQYEVGVRYQPSGRDFLLSAAVYELRQTDVLKYDASRDLYLQAGEVRSRGLELEAKGALSKSVNAVASYAYTDARITRSTIASEIGQRSEDTPYNQVSVWLDYSFSQWGLPGLNVGIGARYKGATKASGIATAIPAYTMLDALVRYRIDPHWDLSLNVANLADKKFTHCEFAICRYGDERQVAANLTYRW</sequence>
<dbReference type="RefSeq" id="WP_309830825.1">
    <property type="nucleotide sequence ID" value="NZ_JAVIZX010000001.1"/>
</dbReference>
<keyword evidence="5" id="KW-0410">Iron transport</keyword>
<dbReference type="InterPro" id="IPR012910">
    <property type="entry name" value="Plug_dom"/>
</dbReference>
<evidence type="ECO:0000256" key="14">
    <source>
        <dbReference type="PROSITE-ProRule" id="PRU01360"/>
    </source>
</evidence>